<gene>
    <name evidence="1" type="ORF">B0J13DRAFT_566729</name>
</gene>
<accession>A0A9P9IIM5</accession>
<dbReference type="AlphaFoldDB" id="A0A9P9IIM5"/>
<dbReference type="Proteomes" id="UP000717696">
    <property type="component" value="Unassembled WGS sequence"/>
</dbReference>
<evidence type="ECO:0000313" key="2">
    <source>
        <dbReference type="Proteomes" id="UP000717696"/>
    </source>
</evidence>
<dbReference type="EMBL" id="JAGMUU010000025">
    <property type="protein sequence ID" value="KAH7123513.1"/>
    <property type="molecule type" value="Genomic_DNA"/>
</dbReference>
<evidence type="ECO:0000313" key="1">
    <source>
        <dbReference type="EMBL" id="KAH7123513.1"/>
    </source>
</evidence>
<proteinExistence type="predicted"/>
<protein>
    <submittedName>
        <fullName evidence="1">Uncharacterized protein</fullName>
    </submittedName>
</protein>
<reference evidence="1" key="1">
    <citation type="journal article" date="2021" name="Nat. Commun.">
        <title>Genetic determinants of endophytism in the Arabidopsis root mycobiome.</title>
        <authorList>
            <person name="Mesny F."/>
            <person name="Miyauchi S."/>
            <person name="Thiergart T."/>
            <person name="Pickel B."/>
            <person name="Atanasova L."/>
            <person name="Karlsson M."/>
            <person name="Huettel B."/>
            <person name="Barry K.W."/>
            <person name="Haridas S."/>
            <person name="Chen C."/>
            <person name="Bauer D."/>
            <person name="Andreopoulos W."/>
            <person name="Pangilinan J."/>
            <person name="LaButti K."/>
            <person name="Riley R."/>
            <person name="Lipzen A."/>
            <person name="Clum A."/>
            <person name="Drula E."/>
            <person name="Henrissat B."/>
            <person name="Kohler A."/>
            <person name="Grigoriev I.V."/>
            <person name="Martin F.M."/>
            <person name="Hacquard S."/>
        </authorList>
    </citation>
    <scope>NUCLEOTIDE SEQUENCE</scope>
    <source>
        <strain evidence="1">MPI-CAGE-AT-0021</strain>
    </source>
</reference>
<sequence length="155" mass="17455">MCHLSEYQRLEDDASSTMTTLPPITLAGIARSTFPDRWAAGCLPLLSKSTQRIQAESAAGALACTMGSFETTTAMEVFQPARLFLRYASIYWIFLLSEFHKESSRTWKFLSQSVLHSNSLIEKPWEGGPRDVGQSGMATWVLRARYYPLLHLFVT</sequence>
<organism evidence="1 2">
    <name type="scientific">Dactylonectria estremocensis</name>
    <dbReference type="NCBI Taxonomy" id="1079267"/>
    <lineage>
        <taxon>Eukaryota</taxon>
        <taxon>Fungi</taxon>
        <taxon>Dikarya</taxon>
        <taxon>Ascomycota</taxon>
        <taxon>Pezizomycotina</taxon>
        <taxon>Sordariomycetes</taxon>
        <taxon>Hypocreomycetidae</taxon>
        <taxon>Hypocreales</taxon>
        <taxon>Nectriaceae</taxon>
        <taxon>Dactylonectria</taxon>
    </lineage>
</organism>
<comment type="caution">
    <text evidence="1">The sequence shown here is derived from an EMBL/GenBank/DDBJ whole genome shotgun (WGS) entry which is preliminary data.</text>
</comment>
<keyword evidence="2" id="KW-1185">Reference proteome</keyword>
<name>A0A9P9IIM5_9HYPO</name>